<evidence type="ECO:0000313" key="3">
    <source>
        <dbReference type="Proteomes" id="UP000275385"/>
    </source>
</evidence>
<dbReference type="AlphaFoldDB" id="A0A420YJS7"/>
<dbReference type="Proteomes" id="UP000275385">
    <property type="component" value="Unassembled WGS sequence"/>
</dbReference>
<protein>
    <submittedName>
        <fullName evidence="2">Uncharacterized protein</fullName>
    </submittedName>
</protein>
<feature type="compositionally biased region" description="Basic residues" evidence="1">
    <location>
        <begin position="164"/>
        <end position="180"/>
    </location>
</feature>
<dbReference type="EMBL" id="QVQW01000006">
    <property type="protein sequence ID" value="RKU48124.1"/>
    <property type="molecule type" value="Genomic_DNA"/>
</dbReference>
<keyword evidence="3" id="KW-1185">Reference proteome</keyword>
<proteinExistence type="predicted"/>
<organism evidence="2 3">
    <name type="scientific">Coniochaeta pulveracea</name>
    <dbReference type="NCBI Taxonomy" id="177199"/>
    <lineage>
        <taxon>Eukaryota</taxon>
        <taxon>Fungi</taxon>
        <taxon>Dikarya</taxon>
        <taxon>Ascomycota</taxon>
        <taxon>Pezizomycotina</taxon>
        <taxon>Sordariomycetes</taxon>
        <taxon>Sordariomycetidae</taxon>
        <taxon>Coniochaetales</taxon>
        <taxon>Coniochaetaceae</taxon>
        <taxon>Coniochaeta</taxon>
    </lineage>
</organism>
<accession>A0A420YJS7</accession>
<evidence type="ECO:0000256" key="1">
    <source>
        <dbReference type="SAM" id="MobiDB-lite"/>
    </source>
</evidence>
<name>A0A420YJS7_9PEZI</name>
<feature type="compositionally biased region" description="Basic and acidic residues" evidence="1">
    <location>
        <begin position="181"/>
        <end position="196"/>
    </location>
</feature>
<feature type="region of interest" description="Disordered" evidence="1">
    <location>
        <begin position="54"/>
        <end position="217"/>
    </location>
</feature>
<feature type="compositionally biased region" description="Basic and acidic residues" evidence="1">
    <location>
        <begin position="120"/>
        <end position="134"/>
    </location>
</feature>
<evidence type="ECO:0000313" key="2">
    <source>
        <dbReference type="EMBL" id="RKU48124.1"/>
    </source>
</evidence>
<reference evidence="2 3" key="1">
    <citation type="submission" date="2018-08" db="EMBL/GenBank/DDBJ databases">
        <title>Draft genome of the lignicolous fungus Coniochaeta pulveracea.</title>
        <authorList>
            <person name="Borstlap C.J."/>
            <person name="De Witt R.N."/>
            <person name="Botha A."/>
            <person name="Volschenk H."/>
        </authorList>
    </citation>
    <scope>NUCLEOTIDE SEQUENCE [LARGE SCALE GENOMIC DNA]</scope>
    <source>
        <strain evidence="2 3">CAB683</strain>
    </source>
</reference>
<feature type="compositionally biased region" description="Polar residues" evidence="1">
    <location>
        <begin position="135"/>
        <end position="149"/>
    </location>
</feature>
<gene>
    <name evidence="2" type="ORF">DL546_009064</name>
</gene>
<comment type="caution">
    <text evidence="2">The sequence shown here is derived from an EMBL/GenBank/DDBJ whole genome shotgun (WGS) entry which is preliminary data.</text>
</comment>
<feature type="compositionally biased region" description="Basic residues" evidence="1">
    <location>
        <begin position="197"/>
        <end position="217"/>
    </location>
</feature>
<sequence>MYIPPDRIDFRTGINISALERKEEYARATEAARRDTDLAIKQWELENYGKALDYSWPPKTTKDADAEPYPAYLSEPLTSSPRFVYRKLRDSDEDNLDPQPQCWFGGKAPPGYQPPPPPPREIRAIRSDELHERQQAQPSSSKVPDSVGQQKKKKPTDKPSATKPQKKSSKAKASSSKKRREPQQSKAEKSFWEKQVKQKNARTKTPKPHRKGSRDTL</sequence>